<accession>A0ABP7K1L3</accession>
<name>A0ABP7K1L3_9MICO</name>
<keyword evidence="2" id="KW-1185">Reference proteome</keyword>
<reference evidence="2" key="1">
    <citation type="journal article" date="2019" name="Int. J. Syst. Evol. Microbiol.">
        <title>The Global Catalogue of Microorganisms (GCM) 10K type strain sequencing project: providing services to taxonomists for standard genome sequencing and annotation.</title>
        <authorList>
            <consortium name="The Broad Institute Genomics Platform"/>
            <consortium name="The Broad Institute Genome Sequencing Center for Infectious Disease"/>
            <person name="Wu L."/>
            <person name="Ma J."/>
        </authorList>
    </citation>
    <scope>NUCLEOTIDE SEQUENCE [LARGE SCALE GENOMIC DNA]</scope>
    <source>
        <strain evidence="2">JCM 17021</strain>
    </source>
</reference>
<dbReference type="Proteomes" id="UP001501803">
    <property type="component" value="Unassembled WGS sequence"/>
</dbReference>
<organism evidence="1 2">
    <name type="scientific">Leifsonia kafniensis</name>
    <dbReference type="NCBI Taxonomy" id="475957"/>
    <lineage>
        <taxon>Bacteria</taxon>
        <taxon>Bacillati</taxon>
        <taxon>Actinomycetota</taxon>
        <taxon>Actinomycetes</taxon>
        <taxon>Micrococcales</taxon>
        <taxon>Microbacteriaceae</taxon>
        <taxon>Leifsonia</taxon>
    </lineage>
</organism>
<dbReference type="EMBL" id="BAABCN010000002">
    <property type="protein sequence ID" value="GAA3862522.1"/>
    <property type="molecule type" value="Genomic_DNA"/>
</dbReference>
<gene>
    <name evidence="1" type="ORF">GCM10022381_03360</name>
</gene>
<evidence type="ECO:0000313" key="2">
    <source>
        <dbReference type="Proteomes" id="UP001501803"/>
    </source>
</evidence>
<comment type="caution">
    <text evidence="1">The sequence shown here is derived from an EMBL/GenBank/DDBJ whole genome shotgun (WGS) entry which is preliminary data.</text>
</comment>
<sequence>MTIGPVEYIVVAFPGNEFTGEIAPELIALIESGKIRILDLIFIGKNANGDTVSFEVEDIPGFADVDADVGGLISPEDIEHAAGRLEPNMSAALLIWEDLWAAPFAEALRNSGGVLVEGARIPHEIISPALQTLPSAV</sequence>
<proteinExistence type="predicted"/>
<evidence type="ECO:0008006" key="3">
    <source>
        <dbReference type="Google" id="ProtNLM"/>
    </source>
</evidence>
<protein>
    <recommendedName>
        <fullName evidence="3">DUF1269 domain-containing protein</fullName>
    </recommendedName>
</protein>
<dbReference type="RefSeq" id="WP_345061648.1">
    <property type="nucleotide sequence ID" value="NZ_BAABCN010000002.1"/>
</dbReference>
<evidence type="ECO:0000313" key="1">
    <source>
        <dbReference type="EMBL" id="GAA3862522.1"/>
    </source>
</evidence>
<dbReference type="InterPro" id="IPR046288">
    <property type="entry name" value="DUF6325"/>
</dbReference>
<dbReference type="Pfam" id="PF19850">
    <property type="entry name" value="DUF6325"/>
    <property type="match status" value="1"/>
</dbReference>